<dbReference type="eggNOG" id="COG3278">
    <property type="taxonomic scope" value="Bacteria"/>
</dbReference>
<feature type="transmembrane region" description="Helical" evidence="1">
    <location>
        <begin position="70"/>
        <end position="93"/>
    </location>
</feature>
<dbReference type="InterPro" id="IPR036927">
    <property type="entry name" value="Cyt_c_oxase-like_su1_sf"/>
</dbReference>
<dbReference type="STRING" id="472175.EL18_01346"/>
<comment type="caution">
    <text evidence="2">The sequence shown here is derived from an EMBL/GenBank/DDBJ whole genome shotgun (WGS) entry which is preliminary data.</text>
</comment>
<feature type="transmembrane region" description="Helical" evidence="1">
    <location>
        <begin position="39"/>
        <end position="58"/>
    </location>
</feature>
<evidence type="ECO:0000313" key="2">
    <source>
        <dbReference type="EMBL" id="KFB10315.1"/>
    </source>
</evidence>
<proteinExistence type="predicted"/>
<keyword evidence="1" id="KW-0812">Transmembrane</keyword>
<dbReference type="PATRIC" id="fig|472175.3.peg.1360"/>
<gene>
    <name evidence="2" type="ORF">EL18_01346</name>
</gene>
<sequence length="134" mass="14254">MPVLASRFFKIAIVFLILGIGMGLQMAMSGNHNVIGPHAHTNLLGWVTSALFGTYYALNPAKAQTRLAGAHFWLWVVGLVLLTPALYLLYLGYAAIEPVTAIASLTLLAAALVFAAVLFRSESASVPAAMRPAE</sequence>
<dbReference type="AlphaFoldDB" id="A0A084UBH9"/>
<evidence type="ECO:0000313" key="3">
    <source>
        <dbReference type="Proteomes" id="UP000053675"/>
    </source>
</evidence>
<dbReference type="RefSeq" id="WP_036480992.1">
    <property type="nucleotide sequence ID" value="NZ_JMQM01000001.1"/>
</dbReference>
<dbReference type="SUPFAM" id="SSF81442">
    <property type="entry name" value="Cytochrome c oxidase subunit I-like"/>
    <property type="match status" value="1"/>
</dbReference>
<reference evidence="2 3" key="1">
    <citation type="submission" date="2014-05" db="EMBL/GenBank/DDBJ databases">
        <title>Draft Genome Sequence of Nitratireductor basaltis Strain UMTGB225, A Marine Bacterium Isolated from Green Barrel Tunicate.</title>
        <authorList>
            <person name="Gan H.Y."/>
        </authorList>
    </citation>
    <scope>NUCLEOTIDE SEQUENCE [LARGE SCALE GENOMIC DNA]</scope>
    <source>
        <strain evidence="2 3">UMTGB225</strain>
    </source>
</reference>
<dbReference type="Proteomes" id="UP000053675">
    <property type="component" value="Unassembled WGS sequence"/>
</dbReference>
<evidence type="ECO:0000256" key="1">
    <source>
        <dbReference type="SAM" id="Phobius"/>
    </source>
</evidence>
<dbReference type="OrthoDB" id="9808748at2"/>
<keyword evidence="3" id="KW-1185">Reference proteome</keyword>
<accession>A0A084UBH9</accession>
<keyword evidence="1" id="KW-1133">Transmembrane helix</keyword>
<protein>
    <submittedName>
        <fullName evidence="2">Uncharacterized protein</fullName>
    </submittedName>
</protein>
<name>A0A084UBH9_9HYPH</name>
<keyword evidence="1" id="KW-0472">Membrane</keyword>
<feature type="transmembrane region" description="Helical" evidence="1">
    <location>
        <begin position="99"/>
        <end position="119"/>
    </location>
</feature>
<dbReference type="EMBL" id="JMQM01000001">
    <property type="protein sequence ID" value="KFB10315.1"/>
    <property type="molecule type" value="Genomic_DNA"/>
</dbReference>
<feature type="transmembrane region" description="Helical" evidence="1">
    <location>
        <begin position="7"/>
        <end position="27"/>
    </location>
</feature>
<organism evidence="2 3">
    <name type="scientific">Nitratireductor basaltis</name>
    <dbReference type="NCBI Taxonomy" id="472175"/>
    <lineage>
        <taxon>Bacteria</taxon>
        <taxon>Pseudomonadati</taxon>
        <taxon>Pseudomonadota</taxon>
        <taxon>Alphaproteobacteria</taxon>
        <taxon>Hyphomicrobiales</taxon>
        <taxon>Phyllobacteriaceae</taxon>
        <taxon>Nitratireductor</taxon>
    </lineage>
</organism>
<dbReference type="Gene3D" id="1.20.210.10">
    <property type="entry name" value="Cytochrome c oxidase-like, subunit I domain"/>
    <property type="match status" value="1"/>
</dbReference>